<dbReference type="Proteomes" id="UP000184546">
    <property type="component" value="Unassembled WGS sequence"/>
</dbReference>
<feature type="region of interest" description="Disordered" evidence="1">
    <location>
        <begin position="21"/>
        <end position="60"/>
    </location>
</feature>
<dbReference type="GeneID" id="30969976"/>
<protein>
    <submittedName>
        <fullName evidence="3">Uncharacterized protein</fullName>
    </submittedName>
</protein>
<dbReference type="OMA" id="FCAPAFH"/>
<dbReference type="AlphaFoldDB" id="A0A1L9WVS0"/>
<evidence type="ECO:0000313" key="3">
    <source>
        <dbReference type="EMBL" id="OJK00280.1"/>
    </source>
</evidence>
<dbReference type="VEuPathDB" id="FungiDB:ASPACDRAFT_118364"/>
<keyword evidence="4" id="KW-1185">Reference proteome</keyword>
<keyword evidence="2" id="KW-0472">Membrane</keyword>
<name>A0A1L9WVS0_ASPA1</name>
<feature type="compositionally biased region" description="Polar residues" evidence="1">
    <location>
        <begin position="35"/>
        <end position="44"/>
    </location>
</feature>
<organism evidence="3 4">
    <name type="scientific">Aspergillus aculeatus (strain ATCC 16872 / CBS 172.66 / WB 5094)</name>
    <dbReference type="NCBI Taxonomy" id="690307"/>
    <lineage>
        <taxon>Eukaryota</taxon>
        <taxon>Fungi</taxon>
        <taxon>Dikarya</taxon>
        <taxon>Ascomycota</taxon>
        <taxon>Pezizomycotina</taxon>
        <taxon>Eurotiomycetes</taxon>
        <taxon>Eurotiomycetidae</taxon>
        <taxon>Eurotiales</taxon>
        <taxon>Aspergillaceae</taxon>
        <taxon>Aspergillus</taxon>
        <taxon>Aspergillus subgen. Circumdati</taxon>
    </lineage>
</organism>
<accession>A0A1L9WVS0</accession>
<keyword evidence="2" id="KW-0812">Transmembrane</keyword>
<reference evidence="4" key="1">
    <citation type="journal article" date="2017" name="Genome Biol.">
        <title>Comparative genomics reveals high biological diversity and specific adaptations in the industrially and medically important fungal genus Aspergillus.</title>
        <authorList>
            <person name="de Vries R.P."/>
            <person name="Riley R."/>
            <person name="Wiebenga A."/>
            <person name="Aguilar-Osorio G."/>
            <person name="Amillis S."/>
            <person name="Uchima C.A."/>
            <person name="Anderluh G."/>
            <person name="Asadollahi M."/>
            <person name="Askin M."/>
            <person name="Barry K."/>
            <person name="Battaglia E."/>
            <person name="Bayram O."/>
            <person name="Benocci T."/>
            <person name="Braus-Stromeyer S.A."/>
            <person name="Caldana C."/>
            <person name="Canovas D."/>
            <person name="Cerqueira G.C."/>
            <person name="Chen F."/>
            <person name="Chen W."/>
            <person name="Choi C."/>
            <person name="Clum A."/>
            <person name="Dos Santos R.A."/>
            <person name="Damasio A.R."/>
            <person name="Diallinas G."/>
            <person name="Emri T."/>
            <person name="Fekete E."/>
            <person name="Flipphi M."/>
            <person name="Freyberg S."/>
            <person name="Gallo A."/>
            <person name="Gournas C."/>
            <person name="Habgood R."/>
            <person name="Hainaut M."/>
            <person name="Harispe M.L."/>
            <person name="Henrissat B."/>
            <person name="Hilden K.S."/>
            <person name="Hope R."/>
            <person name="Hossain A."/>
            <person name="Karabika E."/>
            <person name="Karaffa L."/>
            <person name="Karanyi Z."/>
            <person name="Krasevec N."/>
            <person name="Kuo A."/>
            <person name="Kusch H."/>
            <person name="LaButti K."/>
            <person name="Lagendijk E.L."/>
            <person name="Lapidus A."/>
            <person name="Levasseur A."/>
            <person name="Lindquist E."/>
            <person name="Lipzen A."/>
            <person name="Logrieco A.F."/>
            <person name="MacCabe A."/>
            <person name="Maekelae M.R."/>
            <person name="Malavazi I."/>
            <person name="Melin P."/>
            <person name="Meyer V."/>
            <person name="Mielnichuk N."/>
            <person name="Miskei M."/>
            <person name="Molnar A.P."/>
            <person name="Mule G."/>
            <person name="Ngan C.Y."/>
            <person name="Orejas M."/>
            <person name="Orosz E."/>
            <person name="Ouedraogo J.P."/>
            <person name="Overkamp K.M."/>
            <person name="Park H.-S."/>
            <person name="Perrone G."/>
            <person name="Piumi F."/>
            <person name="Punt P.J."/>
            <person name="Ram A.F."/>
            <person name="Ramon A."/>
            <person name="Rauscher S."/>
            <person name="Record E."/>
            <person name="Riano-Pachon D.M."/>
            <person name="Robert V."/>
            <person name="Roehrig J."/>
            <person name="Ruller R."/>
            <person name="Salamov A."/>
            <person name="Salih N.S."/>
            <person name="Samson R.A."/>
            <person name="Sandor E."/>
            <person name="Sanguinetti M."/>
            <person name="Schuetze T."/>
            <person name="Sepcic K."/>
            <person name="Shelest E."/>
            <person name="Sherlock G."/>
            <person name="Sophianopoulou V."/>
            <person name="Squina F.M."/>
            <person name="Sun H."/>
            <person name="Susca A."/>
            <person name="Todd R.B."/>
            <person name="Tsang A."/>
            <person name="Unkles S.E."/>
            <person name="van de Wiele N."/>
            <person name="van Rossen-Uffink D."/>
            <person name="Oliveira J.V."/>
            <person name="Vesth T.C."/>
            <person name="Visser J."/>
            <person name="Yu J.-H."/>
            <person name="Zhou M."/>
            <person name="Andersen M.R."/>
            <person name="Archer D.B."/>
            <person name="Baker S.E."/>
            <person name="Benoit I."/>
            <person name="Brakhage A.A."/>
            <person name="Braus G.H."/>
            <person name="Fischer R."/>
            <person name="Frisvad J.C."/>
            <person name="Goldman G.H."/>
            <person name="Houbraken J."/>
            <person name="Oakley B."/>
            <person name="Pocsi I."/>
            <person name="Scazzocchio C."/>
            <person name="Seiboth B."/>
            <person name="vanKuyk P.A."/>
            <person name="Wortman J."/>
            <person name="Dyer P.S."/>
            <person name="Grigoriev I.V."/>
        </authorList>
    </citation>
    <scope>NUCLEOTIDE SEQUENCE [LARGE SCALE GENOMIC DNA]</scope>
    <source>
        <strain evidence="4">ATCC 16872 / CBS 172.66 / WB 5094</strain>
    </source>
</reference>
<dbReference type="OrthoDB" id="5360701at2759"/>
<evidence type="ECO:0000313" key="4">
    <source>
        <dbReference type="Proteomes" id="UP000184546"/>
    </source>
</evidence>
<dbReference type="EMBL" id="KV878976">
    <property type="protein sequence ID" value="OJK00280.1"/>
    <property type="molecule type" value="Genomic_DNA"/>
</dbReference>
<evidence type="ECO:0000256" key="1">
    <source>
        <dbReference type="SAM" id="MobiDB-lite"/>
    </source>
</evidence>
<evidence type="ECO:0000256" key="2">
    <source>
        <dbReference type="SAM" id="Phobius"/>
    </source>
</evidence>
<feature type="transmembrane region" description="Helical" evidence="2">
    <location>
        <begin position="315"/>
        <end position="338"/>
    </location>
</feature>
<proteinExistence type="predicted"/>
<gene>
    <name evidence="3" type="ORF">ASPACDRAFT_118364</name>
</gene>
<feature type="transmembrane region" description="Helical" evidence="2">
    <location>
        <begin position="282"/>
        <end position="303"/>
    </location>
</feature>
<keyword evidence="2" id="KW-1133">Transmembrane helix</keyword>
<sequence>MALRAQKSKTQSLVCQFCRQTGSPSPVPRPLLSRTYASNTTSPALPSVHRERFQSRQSSWTHANQISKRFTSSQAEQPTRLQLDEVIAQIAEECSSLCQADAVPANDAVKQLLQRSEKIAETIAQPTKAQPKQEPDEFSSLLDLDEPATAAEKPQPRPKQSRKQLSKQLCQAIHGLLTDEKVFISPEALASYTKIHVLLQQPHHFPEIFHLYANKPIPEEKSSPVRFSKANPNSINSAIPVELANSALDVAIAQRNLSLVLAIIDTTFSTAAFRRAKAYKKAALPLGGLSAAPVACYILATWAGSLQNTMDPSTATGIAFAAGLAYMGGVTSVGLLAITTANDQMERVTWQPGVPLRHRWLREEERAAFDKVALAWGFKDVYLRGEEEGEEWESLREFIGMRGMILDRTDLMEGMQ</sequence>
<dbReference type="RefSeq" id="XP_020056619.1">
    <property type="nucleotide sequence ID" value="XM_020196162.1"/>
</dbReference>